<dbReference type="AlphaFoldDB" id="A0ABD6CME2"/>
<dbReference type="RefSeq" id="WP_390277460.1">
    <property type="nucleotide sequence ID" value="NZ_JANHDI010000014.1"/>
</dbReference>
<evidence type="ECO:0000256" key="1">
    <source>
        <dbReference type="SAM" id="MobiDB-lite"/>
    </source>
</evidence>
<organism evidence="2 3">
    <name type="scientific">Halobellus rarus</name>
    <dbReference type="NCBI Taxonomy" id="1126237"/>
    <lineage>
        <taxon>Archaea</taxon>
        <taxon>Methanobacteriati</taxon>
        <taxon>Methanobacteriota</taxon>
        <taxon>Stenosarchaea group</taxon>
        <taxon>Halobacteria</taxon>
        <taxon>Halobacteriales</taxon>
        <taxon>Haloferacaceae</taxon>
        <taxon>Halobellus</taxon>
    </lineage>
</organism>
<proteinExistence type="predicted"/>
<feature type="compositionally biased region" description="Basic and acidic residues" evidence="1">
    <location>
        <begin position="10"/>
        <end position="22"/>
    </location>
</feature>
<dbReference type="EMBL" id="JBHUDK010000008">
    <property type="protein sequence ID" value="MFD1599251.1"/>
    <property type="molecule type" value="Genomic_DNA"/>
</dbReference>
<evidence type="ECO:0000313" key="2">
    <source>
        <dbReference type="EMBL" id="MFD1599251.1"/>
    </source>
</evidence>
<name>A0ABD6CME2_9EURY</name>
<gene>
    <name evidence="2" type="ORF">ACFSBX_09820</name>
</gene>
<comment type="caution">
    <text evidence="2">The sequence shown here is derived from an EMBL/GenBank/DDBJ whole genome shotgun (WGS) entry which is preliminary data.</text>
</comment>
<reference evidence="2 3" key="1">
    <citation type="journal article" date="2019" name="Int. J. Syst. Evol. Microbiol.">
        <title>The Global Catalogue of Microorganisms (GCM) 10K type strain sequencing project: providing services to taxonomists for standard genome sequencing and annotation.</title>
        <authorList>
            <consortium name="The Broad Institute Genomics Platform"/>
            <consortium name="The Broad Institute Genome Sequencing Center for Infectious Disease"/>
            <person name="Wu L."/>
            <person name="Ma J."/>
        </authorList>
    </citation>
    <scope>NUCLEOTIDE SEQUENCE [LARGE SCALE GENOMIC DNA]</scope>
    <source>
        <strain evidence="2 3">CGMCC 1.12121</strain>
    </source>
</reference>
<feature type="compositionally biased region" description="Acidic residues" evidence="1">
    <location>
        <begin position="23"/>
        <end position="38"/>
    </location>
</feature>
<dbReference type="Proteomes" id="UP001597085">
    <property type="component" value="Unassembled WGS sequence"/>
</dbReference>
<sequence length="173" mass="18692">MGDADTVEEGAERHAGDVKDTEDASDTGDAGDDTEGAAETDVSGAASVRPVSELDRGERVELGVDLLAHVERESLSLSEAVDRIESVTTNPALTREILDTAELRGVIEREEGRLRTRRGGTFVRFERQVVEREGDYECRRCGAGLSTGHFVRFESGELGPFGPSCVRKILGRG</sequence>
<keyword evidence="3" id="KW-1185">Reference proteome</keyword>
<dbReference type="Pfam" id="PF19148">
    <property type="entry name" value="DUF5830"/>
    <property type="match status" value="1"/>
</dbReference>
<protein>
    <submittedName>
        <fullName evidence="2">DUF5830 family protein</fullName>
    </submittedName>
</protein>
<dbReference type="InterPro" id="IPR043870">
    <property type="entry name" value="DUF5830"/>
</dbReference>
<evidence type="ECO:0000313" key="3">
    <source>
        <dbReference type="Proteomes" id="UP001597085"/>
    </source>
</evidence>
<feature type="region of interest" description="Disordered" evidence="1">
    <location>
        <begin position="1"/>
        <end position="52"/>
    </location>
</feature>
<accession>A0ABD6CME2</accession>